<dbReference type="GO" id="GO:0006353">
    <property type="term" value="P:DNA-templated transcription termination"/>
    <property type="evidence" value="ECO:0007669"/>
    <property type="project" value="UniProtKB-KW"/>
</dbReference>
<evidence type="ECO:0000256" key="3">
    <source>
        <dbReference type="ARBA" id="ARBA00022946"/>
    </source>
</evidence>
<dbReference type="InterPro" id="IPR038538">
    <property type="entry name" value="MTERF_sf"/>
</dbReference>
<dbReference type="EMBL" id="JACGWK010000015">
    <property type="protein sequence ID" value="KAL0313998.1"/>
    <property type="molecule type" value="Genomic_DNA"/>
</dbReference>
<dbReference type="Pfam" id="PF02536">
    <property type="entry name" value="mTERF"/>
    <property type="match status" value="1"/>
</dbReference>
<evidence type="ECO:0000256" key="1">
    <source>
        <dbReference type="ARBA" id="ARBA00007692"/>
    </source>
</evidence>
<sequence>MMSLLVRKSLTCLDFKNSSFLRQSHVFLSHYFCTKRETQRIDSDTPTVSEFLLHKHHFSPEAAAQVASVLTRLKNREKSDSVLSFLKESGFSGTQLEKIVKYKPEFLSANLEKVIKPKIKIFQDFGFSADEIAEIVSKEPLVLHCSVKNRLIPSLSALKSVLGSKVDLAKVLKSSGWILIRDLQKTLVPNVEFLKSCGIPFEQIVKLIPTFPRFFLLKPKLMRKSVEKADEMGVDRSSGMFIYAARVVSSMSDETWELKLKAFRDLGFAEDDILRAFRTAPMVFSVSTKKLKKITEVLLETGKYDMSCIMNTPTSLLYSVENRYRPRLQVLEVLEKRNLIKNWPALGTVNLTSDKKFFEKFVAPYLDEVGELYTRKSVQKGR</sequence>
<dbReference type="SMART" id="SM00733">
    <property type="entry name" value="Mterf"/>
    <property type="match status" value="7"/>
</dbReference>
<dbReference type="Gene3D" id="1.25.70.10">
    <property type="entry name" value="Transcription termination factor 3, mitochondrial"/>
    <property type="match status" value="1"/>
</dbReference>
<dbReference type="GO" id="GO:0003676">
    <property type="term" value="F:nucleic acid binding"/>
    <property type="evidence" value="ECO:0007669"/>
    <property type="project" value="InterPro"/>
</dbReference>
<reference evidence="4" key="2">
    <citation type="journal article" date="2024" name="Plant">
        <title>Genomic evolution and insights into agronomic trait innovations of Sesamum species.</title>
        <authorList>
            <person name="Miao H."/>
            <person name="Wang L."/>
            <person name="Qu L."/>
            <person name="Liu H."/>
            <person name="Sun Y."/>
            <person name="Le M."/>
            <person name="Wang Q."/>
            <person name="Wei S."/>
            <person name="Zheng Y."/>
            <person name="Lin W."/>
            <person name="Duan Y."/>
            <person name="Cao H."/>
            <person name="Xiong S."/>
            <person name="Wang X."/>
            <person name="Wei L."/>
            <person name="Li C."/>
            <person name="Ma Q."/>
            <person name="Ju M."/>
            <person name="Zhao R."/>
            <person name="Li G."/>
            <person name="Mu C."/>
            <person name="Tian Q."/>
            <person name="Mei H."/>
            <person name="Zhang T."/>
            <person name="Gao T."/>
            <person name="Zhang H."/>
        </authorList>
    </citation>
    <scope>NUCLEOTIDE SEQUENCE</scope>
    <source>
        <strain evidence="4">G01</strain>
    </source>
</reference>
<gene>
    <name evidence="4" type="ORF">Sangu_2244200</name>
</gene>
<keyword evidence="2" id="KW-0805">Transcription regulation</keyword>
<dbReference type="FunFam" id="1.25.70.10:FF:000001">
    <property type="entry name" value="Mitochondrial transcription termination factor-like"/>
    <property type="match status" value="1"/>
</dbReference>
<keyword evidence="2" id="KW-0806">Transcription termination</keyword>
<organism evidence="4">
    <name type="scientific">Sesamum angustifolium</name>
    <dbReference type="NCBI Taxonomy" id="2727405"/>
    <lineage>
        <taxon>Eukaryota</taxon>
        <taxon>Viridiplantae</taxon>
        <taxon>Streptophyta</taxon>
        <taxon>Embryophyta</taxon>
        <taxon>Tracheophyta</taxon>
        <taxon>Spermatophyta</taxon>
        <taxon>Magnoliopsida</taxon>
        <taxon>eudicotyledons</taxon>
        <taxon>Gunneridae</taxon>
        <taxon>Pentapetalae</taxon>
        <taxon>asterids</taxon>
        <taxon>lamiids</taxon>
        <taxon>Lamiales</taxon>
        <taxon>Pedaliaceae</taxon>
        <taxon>Sesamum</taxon>
    </lineage>
</organism>
<accession>A0AAW2L570</accession>
<reference evidence="4" key="1">
    <citation type="submission" date="2020-06" db="EMBL/GenBank/DDBJ databases">
        <authorList>
            <person name="Li T."/>
            <person name="Hu X."/>
            <person name="Zhang T."/>
            <person name="Song X."/>
            <person name="Zhang H."/>
            <person name="Dai N."/>
            <person name="Sheng W."/>
            <person name="Hou X."/>
            <person name="Wei L."/>
        </authorList>
    </citation>
    <scope>NUCLEOTIDE SEQUENCE</scope>
    <source>
        <strain evidence="4">G01</strain>
        <tissue evidence="4">Leaf</tissue>
    </source>
</reference>
<protein>
    <submittedName>
        <fullName evidence="4">Uncharacterized protein</fullName>
    </submittedName>
</protein>
<evidence type="ECO:0000256" key="2">
    <source>
        <dbReference type="ARBA" id="ARBA00022472"/>
    </source>
</evidence>
<keyword evidence="2" id="KW-0804">Transcription</keyword>
<evidence type="ECO:0000313" key="4">
    <source>
        <dbReference type="EMBL" id="KAL0313998.1"/>
    </source>
</evidence>
<comment type="caution">
    <text evidence="4">The sequence shown here is derived from an EMBL/GenBank/DDBJ whole genome shotgun (WGS) entry which is preliminary data.</text>
</comment>
<dbReference type="PANTHER" id="PTHR13068">
    <property type="entry name" value="CGI-12 PROTEIN-RELATED"/>
    <property type="match status" value="1"/>
</dbReference>
<name>A0AAW2L570_9LAMI</name>
<proteinExistence type="inferred from homology"/>
<keyword evidence="3" id="KW-0809">Transit peptide</keyword>
<dbReference type="InterPro" id="IPR003690">
    <property type="entry name" value="MTERF"/>
</dbReference>
<dbReference type="AlphaFoldDB" id="A0AAW2L570"/>
<comment type="similarity">
    <text evidence="1">Belongs to the mTERF family.</text>
</comment>
<dbReference type="PANTHER" id="PTHR13068:SF130">
    <property type="entry name" value="TRANSCRIPTION TERMINATION FACTOR MTERF6, CHLOROPLASTIC_MITOCHONDRIAL-LIKE"/>
    <property type="match status" value="1"/>
</dbReference>